<dbReference type="VEuPathDB" id="TriTrypDB:Tb427_000220800"/>
<evidence type="ECO:0000256" key="9">
    <source>
        <dbReference type="SAM" id="SignalP"/>
    </source>
</evidence>
<proteinExistence type="predicted"/>
<dbReference type="GO" id="GO:0005886">
    <property type="term" value="C:plasma membrane"/>
    <property type="evidence" value="ECO:0007669"/>
    <property type="project" value="UniProtKB-SubCell"/>
</dbReference>
<dbReference type="InterPro" id="IPR027446">
    <property type="entry name" value="VSG_C_dom_sf"/>
</dbReference>
<dbReference type="InterPro" id="IPR001812">
    <property type="entry name" value="Trypano_VSG_A_N_dom"/>
</dbReference>
<feature type="region of interest" description="Disordered" evidence="8">
    <location>
        <begin position="418"/>
        <end position="448"/>
    </location>
</feature>
<evidence type="ECO:0000256" key="3">
    <source>
        <dbReference type="ARBA" id="ARBA00022475"/>
    </source>
</evidence>
<keyword evidence="9" id="KW-0732">Signal</keyword>
<keyword evidence="3" id="KW-1003">Cell membrane</keyword>
<dbReference type="VEuPathDB" id="TriTrypDB:Tb927.2.6410"/>
<evidence type="ECO:0000256" key="2">
    <source>
        <dbReference type="ARBA" id="ARBA00004609"/>
    </source>
</evidence>
<dbReference type="Pfam" id="PF00913">
    <property type="entry name" value="Trypan_glycop"/>
    <property type="match status" value="1"/>
</dbReference>
<feature type="signal peptide" evidence="9">
    <location>
        <begin position="1"/>
        <end position="17"/>
    </location>
</feature>
<protein>
    <submittedName>
        <fullName evidence="11">Variant surface glycoprotein 1125.4276</fullName>
    </submittedName>
</protein>
<evidence type="ECO:0000313" key="11">
    <source>
        <dbReference type="EMBL" id="APD74802.1"/>
    </source>
</evidence>
<comment type="function">
    <text evidence="1">VSG forms a coat on the surface of the parasite. The trypanosome evades the immune response of the host by expressing a series of antigenically distinct VSGs from an estimated 1000 VSG genes.</text>
</comment>
<keyword evidence="6" id="KW-0325">Glycoprotein</keyword>
<dbReference type="EMBL" id="KX700846">
    <property type="protein sequence ID" value="APD74802.1"/>
    <property type="molecule type" value="Genomic_DNA"/>
</dbReference>
<keyword evidence="5" id="KW-0472">Membrane</keyword>
<feature type="compositionally biased region" description="Basic and acidic residues" evidence="8">
    <location>
        <begin position="418"/>
        <end position="439"/>
    </location>
</feature>
<dbReference type="GO" id="GO:0098552">
    <property type="term" value="C:side of membrane"/>
    <property type="evidence" value="ECO:0007669"/>
    <property type="project" value="UniProtKB-KW"/>
</dbReference>
<name>A0A1J0RAP6_9TRYP</name>
<dbReference type="SUPFAM" id="SSF118251">
    <property type="entry name" value="Variant surface glycoprotein MITAT 1.2, VSG 221, C-terminal domain"/>
    <property type="match status" value="1"/>
</dbReference>
<evidence type="ECO:0000256" key="6">
    <source>
        <dbReference type="ARBA" id="ARBA00023180"/>
    </source>
</evidence>
<feature type="domain" description="Trypanosome variant surface glycoprotein A-type N-terminal" evidence="10">
    <location>
        <begin position="20"/>
        <end position="371"/>
    </location>
</feature>
<organism evidence="11">
    <name type="scientific">Trypanosoma brucei</name>
    <dbReference type="NCBI Taxonomy" id="5691"/>
    <lineage>
        <taxon>Eukaryota</taxon>
        <taxon>Discoba</taxon>
        <taxon>Euglenozoa</taxon>
        <taxon>Kinetoplastea</taxon>
        <taxon>Metakinetoplastina</taxon>
        <taxon>Trypanosomatida</taxon>
        <taxon>Trypanosomatidae</taxon>
        <taxon>Trypanosoma</taxon>
    </lineage>
</organism>
<evidence type="ECO:0000256" key="5">
    <source>
        <dbReference type="ARBA" id="ARBA00023136"/>
    </source>
</evidence>
<dbReference type="AlphaFoldDB" id="A0A1J0RAP6"/>
<keyword evidence="4" id="KW-0336">GPI-anchor</keyword>
<dbReference type="GO" id="GO:0042783">
    <property type="term" value="P:symbiont-mediated evasion of host immune response"/>
    <property type="evidence" value="ECO:0007669"/>
    <property type="project" value="InterPro"/>
</dbReference>
<evidence type="ECO:0000256" key="8">
    <source>
        <dbReference type="SAM" id="MobiDB-lite"/>
    </source>
</evidence>
<dbReference type="SUPFAM" id="SSF58087">
    <property type="entry name" value="Variant surface glycoprotein (N-terminal domain)"/>
    <property type="match status" value="1"/>
</dbReference>
<evidence type="ECO:0000259" key="10">
    <source>
        <dbReference type="Pfam" id="PF00913"/>
    </source>
</evidence>
<keyword evidence="7" id="KW-0449">Lipoprotein</keyword>
<evidence type="ECO:0000256" key="4">
    <source>
        <dbReference type="ARBA" id="ARBA00022622"/>
    </source>
</evidence>
<dbReference type="Gene3D" id="1.10.470.10">
    <property type="entry name" value="Variant Surface Glycoprotein, subunit A, domain 2"/>
    <property type="match status" value="1"/>
</dbReference>
<sequence length="466" mass="50150">MYKAFLIALTLLSMAAAETNPNCSIEDHHEVYIGELVKKLRTEAILPEVNLKKSKQLKIAALLTTDRKKAAFLQALSDLHLSCQRGDDERALQTVIGLASKAAALAHMAGNSAALTKLAKLKTKANDNAFTTGSGAAVRKRIEVDTTESGIHAGKCTINSYISNDAPPGALQALTGWQLSLKVIKPDTTAETQGATQAMVCETNNGQCSSSSGGTTAGISSGTLYKTDPAANQQTGKVKPSATPKEWVFHSDAIAHQAAQLDTELSDTLATYATTTDSCEPYNKLDDNNFILRVYKIAKGDDTVTEIPQAERNNIKNIVETSYGKDPSTYEETIWKDVKATPLTKSNSGRPSDTKLESISTLNDLQQIEAFIKASDAIKQNERSSASTSECKAQIETASACKGKEKKNCNSNCEWEGTEDKETCKPKNEKEGVKVENDGKTNTNTTGSNSFVIKKAPLLLEFLPMG</sequence>
<reference evidence="11" key="1">
    <citation type="submission" date="2016-08" db="EMBL/GenBank/DDBJ databases">
        <title>VSG repertoire of Trypanosoma brucei EATRO 1125.</title>
        <authorList>
            <person name="Cross G.A."/>
        </authorList>
    </citation>
    <scope>NUCLEOTIDE SEQUENCE</scope>
    <source>
        <strain evidence="11">EATRO 1125</strain>
    </source>
</reference>
<evidence type="ECO:0000256" key="7">
    <source>
        <dbReference type="ARBA" id="ARBA00023288"/>
    </source>
</evidence>
<feature type="chain" id="PRO_5012814194" evidence="9">
    <location>
        <begin position="18"/>
        <end position="466"/>
    </location>
</feature>
<comment type="subcellular location">
    <subcellularLocation>
        <location evidence="2">Cell membrane</location>
        <topology evidence="2">Lipid-anchor</topology>
        <topology evidence="2">GPI-anchor</topology>
    </subcellularLocation>
</comment>
<evidence type="ECO:0000256" key="1">
    <source>
        <dbReference type="ARBA" id="ARBA00002523"/>
    </source>
</evidence>
<accession>A0A1J0RAP6</accession>